<dbReference type="Proteomes" id="UP000250186">
    <property type="component" value="Unassembled WGS sequence"/>
</dbReference>
<evidence type="ECO:0000313" key="1">
    <source>
        <dbReference type="EMBL" id="RAT32132.1"/>
    </source>
</evidence>
<proteinExistence type="predicted"/>
<accession>A0ABX9EMK1</accession>
<dbReference type="EMBL" id="LUSW01000032">
    <property type="protein sequence ID" value="RAT32132.1"/>
    <property type="molecule type" value="Genomic_DNA"/>
</dbReference>
<sequence length="59" mass="6747">MTFFSIVPIIFARKKTANRHSIDKPSDNLKKRTPGKVFTGRFIQDRKNDVDEVSVPLAD</sequence>
<evidence type="ECO:0000313" key="2">
    <source>
        <dbReference type="Proteomes" id="UP000250186"/>
    </source>
</evidence>
<name>A0ABX9EMK1_9GAMM</name>
<comment type="caution">
    <text evidence="1">The sequence shown here is derived from an EMBL/GenBank/DDBJ whole genome shotgun (WGS) entry which is preliminary data.</text>
</comment>
<reference evidence="1 2" key="1">
    <citation type="submission" date="2016-02" db="EMBL/GenBank/DDBJ databases">
        <title>Species-wide whole genome sequencing reveals diversity, host range in Lonsdalea quercina.</title>
        <authorList>
            <person name="Li Y."/>
        </authorList>
    </citation>
    <scope>NUCLEOTIDE SEQUENCE [LARGE SCALE GENOMIC DNA]</scope>
    <source>
        <strain evidence="1 2">CFCC 12721</strain>
    </source>
</reference>
<protein>
    <submittedName>
        <fullName evidence="1">Uncharacterized protein</fullName>
    </submittedName>
</protein>
<gene>
    <name evidence="1" type="ORF">AU492_13325</name>
</gene>
<organism evidence="1 2">
    <name type="scientific">Lonsdalea populi</name>
    <dbReference type="NCBI Taxonomy" id="1172565"/>
    <lineage>
        <taxon>Bacteria</taxon>
        <taxon>Pseudomonadati</taxon>
        <taxon>Pseudomonadota</taxon>
        <taxon>Gammaproteobacteria</taxon>
        <taxon>Enterobacterales</taxon>
        <taxon>Pectobacteriaceae</taxon>
        <taxon>Lonsdalea</taxon>
    </lineage>
</organism>
<keyword evidence="2" id="KW-1185">Reference proteome</keyword>